<dbReference type="Pfam" id="PF24758">
    <property type="entry name" value="LRR_At5g56370"/>
    <property type="match status" value="1"/>
</dbReference>
<dbReference type="InterPro" id="IPR032675">
    <property type="entry name" value="LRR_dom_sf"/>
</dbReference>
<dbReference type="InterPro" id="IPR055411">
    <property type="entry name" value="LRR_FXL15/At3g58940/PEG3-like"/>
</dbReference>
<dbReference type="Gene3D" id="3.80.10.10">
    <property type="entry name" value="Ribonuclease Inhibitor"/>
    <property type="match status" value="1"/>
</dbReference>
<proteinExistence type="predicted"/>
<organism evidence="2 3">
    <name type="scientific">Sphagnum jensenii</name>
    <dbReference type="NCBI Taxonomy" id="128206"/>
    <lineage>
        <taxon>Eukaryota</taxon>
        <taxon>Viridiplantae</taxon>
        <taxon>Streptophyta</taxon>
        <taxon>Embryophyta</taxon>
        <taxon>Bryophyta</taxon>
        <taxon>Sphagnophytina</taxon>
        <taxon>Sphagnopsida</taxon>
        <taxon>Sphagnales</taxon>
        <taxon>Sphagnaceae</taxon>
        <taxon>Sphagnum</taxon>
    </lineage>
</organism>
<accession>A0ABP1AJ90</accession>
<gene>
    <name evidence="2" type="ORF">CSSPJE1EN2_LOCUS5467</name>
</gene>
<keyword evidence="3" id="KW-1185">Reference proteome</keyword>
<feature type="domain" description="F-box/LRR-repeat protein 15/At3g58940/PEG3-like LRR" evidence="1">
    <location>
        <begin position="67"/>
        <end position="176"/>
    </location>
</feature>
<evidence type="ECO:0000259" key="1">
    <source>
        <dbReference type="Pfam" id="PF24758"/>
    </source>
</evidence>
<evidence type="ECO:0000313" key="2">
    <source>
        <dbReference type="EMBL" id="CAK9862472.1"/>
    </source>
</evidence>
<dbReference type="EMBL" id="OZ023714">
    <property type="protein sequence ID" value="CAK9862472.1"/>
    <property type="molecule type" value="Genomic_DNA"/>
</dbReference>
<sequence length="265" mass="29244">MEGFPVELVGNILSHVVNLKDVVRVSMAFSATAVIAWLSHAGDSLRHLTYEVPTTTLYVNMLERCGRMWHLESFRLRYTDIRLTTAHTTAPRFRFLLSLSLSHMVNVTALQLQSLVSACRKLESLFLTNSAVTSTDPHWTLNLTSSSLKSLVLDNMSLDSVILEAKLLETLCLRDSNFSNFKIVKKGAGLSSLEIDYVNINKLNAGSNSDSLDLGEDQLTASSNDVRVAAVDSILSKPSLKLRKLQLRGIPLDADPVNLDLETIA</sequence>
<protein>
    <recommendedName>
        <fullName evidence="1">F-box/LRR-repeat protein 15/At3g58940/PEG3-like LRR domain-containing protein</fullName>
    </recommendedName>
</protein>
<reference evidence="2" key="1">
    <citation type="submission" date="2024-03" db="EMBL/GenBank/DDBJ databases">
        <authorList>
            <consortium name="ELIXIR-Norway"/>
            <consortium name="Elixir Norway"/>
        </authorList>
    </citation>
    <scope>NUCLEOTIDE SEQUENCE</scope>
</reference>
<dbReference type="Proteomes" id="UP001497522">
    <property type="component" value="Chromosome 13"/>
</dbReference>
<dbReference type="SUPFAM" id="SSF52047">
    <property type="entry name" value="RNI-like"/>
    <property type="match status" value="1"/>
</dbReference>
<evidence type="ECO:0000313" key="3">
    <source>
        <dbReference type="Proteomes" id="UP001497522"/>
    </source>
</evidence>
<name>A0ABP1AJ90_9BRYO</name>